<dbReference type="PROSITE" id="PS50931">
    <property type="entry name" value="HTH_LYSR"/>
    <property type="match status" value="1"/>
</dbReference>
<dbReference type="HOGENOM" id="CLU_039613_37_0_5"/>
<dbReference type="SUPFAM" id="SSF46785">
    <property type="entry name" value="Winged helix' DNA-binding domain"/>
    <property type="match status" value="1"/>
</dbReference>
<dbReference type="KEGG" id="bid:Bind_1426"/>
<comment type="similarity">
    <text evidence="1">Belongs to the LysR transcriptional regulatory family.</text>
</comment>
<feature type="domain" description="HTH lysR-type" evidence="5">
    <location>
        <begin position="10"/>
        <end position="61"/>
    </location>
</feature>
<dbReference type="GO" id="GO:0006351">
    <property type="term" value="P:DNA-templated transcription"/>
    <property type="evidence" value="ECO:0007669"/>
    <property type="project" value="TreeGrafter"/>
</dbReference>
<dbReference type="SUPFAM" id="SSF53850">
    <property type="entry name" value="Periplasmic binding protein-like II"/>
    <property type="match status" value="1"/>
</dbReference>
<dbReference type="PRINTS" id="PR00039">
    <property type="entry name" value="HTHLYSR"/>
</dbReference>
<proteinExistence type="inferred from homology"/>
<keyword evidence="2" id="KW-0805">Transcription regulation</keyword>
<dbReference type="GO" id="GO:0043565">
    <property type="term" value="F:sequence-specific DNA binding"/>
    <property type="evidence" value="ECO:0007669"/>
    <property type="project" value="TreeGrafter"/>
</dbReference>
<sequence length="306" mass="34466">MKELPPTPTLRAFEAAARHPTFTAASAELNVTQSAVSHQIQYLEELWGMKLFERGRTLKLTTEGNALAPIIRQFLVSLDATLAGLRRQRDRHPLRISLTQSFASRWLLPRLPSIEASQPDLQLWIETTDHPIGFGQGDADIAVRLGTGQYSGLFAELLLREYIFPVASKQLLDRLGMPNTPADLLRYPLLFRAGPDLVPKWEYWFERAGVDVSLAHSGTYYPDTNMTIEAALAGYGIALVRSGHVEKELRDGLLIRLLTVRYPSPLAYYFVCPKGRERLPAIASFKEWIVQEAQQAQSTYDSEQEI</sequence>
<gene>
    <name evidence="6" type="ordered locus">Bind_1426</name>
</gene>
<evidence type="ECO:0000256" key="4">
    <source>
        <dbReference type="ARBA" id="ARBA00023163"/>
    </source>
</evidence>
<keyword evidence="3" id="KW-0238">DNA-binding</keyword>
<dbReference type="PANTHER" id="PTHR30537">
    <property type="entry name" value="HTH-TYPE TRANSCRIPTIONAL REGULATOR"/>
    <property type="match status" value="1"/>
</dbReference>
<keyword evidence="4" id="KW-0804">Transcription</keyword>
<dbReference type="Gene3D" id="1.10.10.10">
    <property type="entry name" value="Winged helix-like DNA-binding domain superfamily/Winged helix DNA-binding domain"/>
    <property type="match status" value="1"/>
</dbReference>
<dbReference type="InterPro" id="IPR005119">
    <property type="entry name" value="LysR_subst-bd"/>
</dbReference>
<dbReference type="InterPro" id="IPR000847">
    <property type="entry name" value="LysR_HTH_N"/>
</dbReference>
<dbReference type="RefSeq" id="WP_012384423.1">
    <property type="nucleotide sequence ID" value="NC_010581.1"/>
</dbReference>
<dbReference type="PANTHER" id="PTHR30537:SF79">
    <property type="entry name" value="TRANSCRIPTIONAL REGULATOR-RELATED"/>
    <property type="match status" value="1"/>
</dbReference>
<evidence type="ECO:0000313" key="6">
    <source>
        <dbReference type="EMBL" id="ACB95066.1"/>
    </source>
</evidence>
<dbReference type="EMBL" id="CP001016">
    <property type="protein sequence ID" value="ACB95066.1"/>
    <property type="molecule type" value="Genomic_DNA"/>
</dbReference>
<dbReference type="Gene3D" id="3.40.190.10">
    <property type="entry name" value="Periplasmic binding protein-like II"/>
    <property type="match status" value="2"/>
</dbReference>
<reference evidence="6 7" key="2">
    <citation type="journal article" date="2010" name="J. Bacteriol.">
        <title>Complete genome sequence of Beijerinckia indica subsp. indica.</title>
        <authorList>
            <person name="Tamas I."/>
            <person name="Dedysh S.N."/>
            <person name="Liesack W."/>
            <person name="Stott M.B."/>
            <person name="Alam M."/>
            <person name="Murrell J.C."/>
            <person name="Dunfield P.F."/>
        </authorList>
    </citation>
    <scope>NUCLEOTIDE SEQUENCE [LARGE SCALE GENOMIC DNA]</scope>
    <source>
        <strain evidence="7">ATCC 9039 / DSM 1715 / NCIMB 8712</strain>
    </source>
</reference>
<dbReference type="STRING" id="395963.Bind_1426"/>
<dbReference type="AlphaFoldDB" id="B2IKM7"/>
<dbReference type="NCBIfam" id="NF008352">
    <property type="entry name" value="PRK11139.1"/>
    <property type="match status" value="1"/>
</dbReference>
<dbReference type="OrthoDB" id="9807765at2"/>
<organism evidence="6 7">
    <name type="scientific">Beijerinckia indica subsp. indica (strain ATCC 9039 / DSM 1715 / NCIMB 8712)</name>
    <dbReference type="NCBI Taxonomy" id="395963"/>
    <lineage>
        <taxon>Bacteria</taxon>
        <taxon>Pseudomonadati</taxon>
        <taxon>Pseudomonadota</taxon>
        <taxon>Alphaproteobacteria</taxon>
        <taxon>Hyphomicrobiales</taxon>
        <taxon>Beijerinckiaceae</taxon>
        <taxon>Beijerinckia</taxon>
    </lineage>
</organism>
<dbReference type="eggNOG" id="COG0583">
    <property type="taxonomic scope" value="Bacteria"/>
</dbReference>
<dbReference type="InterPro" id="IPR058163">
    <property type="entry name" value="LysR-type_TF_proteobact-type"/>
</dbReference>
<evidence type="ECO:0000256" key="3">
    <source>
        <dbReference type="ARBA" id="ARBA00023125"/>
    </source>
</evidence>
<dbReference type="Pfam" id="PF03466">
    <property type="entry name" value="LysR_substrate"/>
    <property type="match status" value="1"/>
</dbReference>
<dbReference type="Pfam" id="PF00126">
    <property type="entry name" value="HTH_1"/>
    <property type="match status" value="1"/>
</dbReference>
<dbReference type="InterPro" id="IPR036390">
    <property type="entry name" value="WH_DNA-bd_sf"/>
</dbReference>
<accession>B2IKM7</accession>
<dbReference type="InterPro" id="IPR036388">
    <property type="entry name" value="WH-like_DNA-bd_sf"/>
</dbReference>
<dbReference type="Proteomes" id="UP000001695">
    <property type="component" value="Chromosome"/>
</dbReference>
<evidence type="ECO:0000256" key="2">
    <source>
        <dbReference type="ARBA" id="ARBA00023015"/>
    </source>
</evidence>
<protein>
    <submittedName>
        <fullName evidence="6">Transcriptional regulator, LysR family</fullName>
    </submittedName>
</protein>
<dbReference type="CDD" id="cd08432">
    <property type="entry name" value="PBP2_GcdR_TrpI_HvrB_AmpR_like"/>
    <property type="match status" value="1"/>
</dbReference>
<evidence type="ECO:0000313" key="7">
    <source>
        <dbReference type="Proteomes" id="UP000001695"/>
    </source>
</evidence>
<evidence type="ECO:0000256" key="1">
    <source>
        <dbReference type="ARBA" id="ARBA00009437"/>
    </source>
</evidence>
<dbReference type="GO" id="GO:0003700">
    <property type="term" value="F:DNA-binding transcription factor activity"/>
    <property type="evidence" value="ECO:0007669"/>
    <property type="project" value="InterPro"/>
</dbReference>
<keyword evidence="7" id="KW-1185">Reference proteome</keyword>
<name>B2IKM7_BEII9</name>
<evidence type="ECO:0000259" key="5">
    <source>
        <dbReference type="PROSITE" id="PS50931"/>
    </source>
</evidence>
<reference evidence="7" key="1">
    <citation type="submission" date="2008-03" db="EMBL/GenBank/DDBJ databases">
        <title>Complete sequence of chromosome of Beijerinckia indica subsp. indica ATCC 9039.</title>
        <authorList>
            <consortium name="US DOE Joint Genome Institute"/>
            <person name="Copeland A."/>
            <person name="Lucas S."/>
            <person name="Lapidus A."/>
            <person name="Glavina del Rio T."/>
            <person name="Dalin E."/>
            <person name="Tice H."/>
            <person name="Bruce D."/>
            <person name="Goodwin L."/>
            <person name="Pitluck S."/>
            <person name="LaButti K."/>
            <person name="Schmutz J."/>
            <person name="Larimer F."/>
            <person name="Land M."/>
            <person name="Hauser L."/>
            <person name="Kyrpides N."/>
            <person name="Mikhailova N."/>
            <person name="Dunfield P.F."/>
            <person name="Dedysh S.N."/>
            <person name="Liesack W."/>
            <person name="Saw J.H."/>
            <person name="Alam M."/>
            <person name="Chen Y."/>
            <person name="Murrell J.C."/>
            <person name="Richardson P."/>
        </authorList>
    </citation>
    <scope>NUCLEOTIDE SEQUENCE [LARGE SCALE GENOMIC DNA]</scope>
    <source>
        <strain evidence="7">ATCC 9039 / DSM 1715 / NCIMB 8712</strain>
    </source>
</reference>